<evidence type="ECO:0000313" key="3">
    <source>
        <dbReference type="Proteomes" id="UP000027120"/>
    </source>
</evidence>
<evidence type="ECO:0000256" key="1">
    <source>
        <dbReference type="SAM" id="MobiDB-lite"/>
    </source>
</evidence>
<organism evidence="2 3">
    <name type="scientific">Citrus sinensis</name>
    <name type="common">Sweet orange</name>
    <name type="synonym">Citrus aurantium var. sinensis</name>
    <dbReference type="NCBI Taxonomy" id="2711"/>
    <lineage>
        <taxon>Eukaryota</taxon>
        <taxon>Viridiplantae</taxon>
        <taxon>Streptophyta</taxon>
        <taxon>Embryophyta</taxon>
        <taxon>Tracheophyta</taxon>
        <taxon>Spermatophyta</taxon>
        <taxon>Magnoliopsida</taxon>
        <taxon>eudicotyledons</taxon>
        <taxon>Gunneridae</taxon>
        <taxon>Pentapetalae</taxon>
        <taxon>rosids</taxon>
        <taxon>malvids</taxon>
        <taxon>Sapindales</taxon>
        <taxon>Rutaceae</taxon>
        <taxon>Aurantioideae</taxon>
        <taxon>Citrus</taxon>
    </lineage>
</organism>
<proteinExistence type="predicted"/>
<dbReference type="Gene3D" id="1.20.120.690">
    <property type="entry name" value="RDM1 protein domain"/>
    <property type="match status" value="1"/>
</dbReference>
<name>A0A067GGM2_CITSI</name>
<accession>A0A067GGM2</accession>
<dbReference type="Pfam" id="PF09187">
    <property type="entry name" value="RdDM_RDM1"/>
    <property type="match status" value="1"/>
</dbReference>
<feature type="compositionally biased region" description="Low complexity" evidence="1">
    <location>
        <begin position="8"/>
        <end position="18"/>
    </location>
</feature>
<dbReference type="EMBL" id="KK784883">
    <property type="protein sequence ID" value="KDO74506.1"/>
    <property type="molecule type" value="Genomic_DNA"/>
</dbReference>
<reference evidence="2 3" key="1">
    <citation type="submission" date="2014-04" db="EMBL/GenBank/DDBJ databases">
        <authorList>
            <consortium name="International Citrus Genome Consortium"/>
            <person name="Gmitter F."/>
            <person name="Chen C."/>
            <person name="Farmerie W."/>
            <person name="Harkins T."/>
            <person name="Desany B."/>
            <person name="Mohiuddin M."/>
            <person name="Kodira C."/>
            <person name="Borodovsky M."/>
            <person name="Lomsadze A."/>
            <person name="Burns P."/>
            <person name="Jenkins J."/>
            <person name="Prochnik S."/>
            <person name="Shu S."/>
            <person name="Chapman J."/>
            <person name="Pitluck S."/>
            <person name="Schmutz J."/>
            <person name="Rokhsar D."/>
        </authorList>
    </citation>
    <scope>NUCLEOTIDE SEQUENCE</scope>
</reference>
<keyword evidence="3" id="KW-1185">Reference proteome</keyword>
<dbReference type="Proteomes" id="UP000027120">
    <property type="component" value="Unassembled WGS sequence"/>
</dbReference>
<dbReference type="InterPro" id="IPR015270">
    <property type="entry name" value="RDM1_plant"/>
</dbReference>
<sequence length="202" mass="23058">MKRPMPWGDQVDVISSDDSASDGDADNGLDGRQSSNDMTIDQPTKELTSEVENIQKQKCQGLNEKGSLFRRAEMYQEYMKQLPIPTQRSSIIPFTSWVGLGNSIKQLYEQPLHYLTNIHLKQWDQLRFGTEDEHKPLDSLVHPCKAEATVWLIEEVHRLTSCHHHLAKLWLSDPMHYVFIDSITLNSPKSPDSTKSSSPQVL</sequence>
<dbReference type="SMR" id="A0A067GGM2"/>
<evidence type="ECO:0008006" key="4">
    <source>
        <dbReference type="Google" id="ProtNLM"/>
    </source>
</evidence>
<protein>
    <recommendedName>
        <fullName evidence="4">Protein RDM1</fullName>
    </recommendedName>
</protein>
<dbReference type="PANTHER" id="PTHR36366">
    <property type="entry name" value="PROTEIN RDM1"/>
    <property type="match status" value="1"/>
</dbReference>
<dbReference type="PANTHER" id="PTHR36366:SF1">
    <property type="entry name" value="PROTEIN RDM1"/>
    <property type="match status" value="1"/>
</dbReference>
<gene>
    <name evidence="2" type="ORF">CISIN_1g028897mg</name>
</gene>
<dbReference type="SUPFAM" id="SSF109920">
    <property type="entry name" value="Hypothetical protein At3g22680"/>
    <property type="match status" value="1"/>
</dbReference>
<dbReference type="GO" id="GO:0000419">
    <property type="term" value="C:RNA polymerase V complex"/>
    <property type="evidence" value="ECO:0000318"/>
    <property type="project" value="GO_Central"/>
</dbReference>
<feature type="compositionally biased region" description="Polar residues" evidence="1">
    <location>
        <begin position="32"/>
        <end position="42"/>
    </location>
</feature>
<evidence type="ECO:0000313" key="2">
    <source>
        <dbReference type="EMBL" id="KDO74506.1"/>
    </source>
</evidence>
<dbReference type="STRING" id="2711.A0A067GGM2"/>
<feature type="region of interest" description="Disordered" evidence="1">
    <location>
        <begin position="1"/>
        <end position="43"/>
    </location>
</feature>
<dbReference type="AlphaFoldDB" id="A0A067GGM2"/>
<dbReference type="GO" id="GO:0080188">
    <property type="term" value="P:gene silencing by siRNA-directed DNA methylation"/>
    <property type="evidence" value="ECO:0007669"/>
    <property type="project" value="InterPro"/>
</dbReference>
<dbReference type="InterPro" id="IPR036319">
    <property type="entry name" value="RDM1_sf"/>
</dbReference>